<sequence>MHIKYKFTTTKKKRKQKLTTVTMRRYCCRDRDAFYILGSLFFVIQL</sequence>
<organism evidence="1">
    <name type="scientific">Anguilla anguilla</name>
    <name type="common">European freshwater eel</name>
    <name type="synonym">Muraena anguilla</name>
    <dbReference type="NCBI Taxonomy" id="7936"/>
    <lineage>
        <taxon>Eukaryota</taxon>
        <taxon>Metazoa</taxon>
        <taxon>Chordata</taxon>
        <taxon>Craniata</taxon>
        <taxon>Vertebrata</taxon>
        <taxon>Euteleostomi</taxon>
        <taxon>Actinopterygii</taxon>
        <taxon>Neopterygii</taxon>
        <taxon>Teleostei</taxon>
        <taxon>Anguilliformes</taxon>
        <taxon>Anguillidae</taxon>
        <taxon>Anguilla</taxon>
    </lineage>
</organism>
<reference evidence="1" key="1">
    <citation type="submission" date="2014-11" db="EMBL/GenBank/DDBJ databases">
        <authorList>
            <person name="Amaro Gonzalez C."/>
        </authorList>
    </citation>
    <scope>NUCLEOTIDE SEQUENCE</scope>
</reference>
<reference evidence="1" key="2">
    <citation type="journal article" date="2015" name="Fish Shellfish Immunol.">
        <title>Early steps in the European eel (Anguilla anguilla)-Vibrio vulnificus interaction in the gills: Role of the RtxA13 toxin.</title>
        <authorList>
            <person name="Callol A."/>
            <person name="Pajuelo D."/>
            <person name="Ebbesson L."/>
            <person name="Teles M."/>
            <person name="MacKenzie S."/>
            <person name="Amaro C."/>
        </authorList>
    </citation>
    <scope>NUCLEOTIDE SEQUENCE</scope>
</reference>
<evidence type="ECO:0000313" key="1">
    <source>
        <dbReference type="EMBL" id="JAH27017.1"/>
    </source>
</evidence>
<accession>A0A0E9RDY5</accession>
<proteinExistence type="predicted"/>
<dbReference type="AlphaFoldDB" id="A0A0E9RDY5"/>
<name>A0A0E9RDY5_ANGAN</name>
<protein>
    <submittedName>
        <fullName evidence="1">Uncharacterized protein</fullName>
    </submittedName>
</protein>
<dbReference type="EMBL" id="GBXM01081560">
    <property type="protein sequence ID" value="JAH27017.1"/>
    <property type="molecule type" value="Transcribed_RNA"/>
</dbReference>